<proteinExistence type="predicted"/>
<accession>A0A0V0HPT9</accession>
<evidence type="ECO:0000313" key="1">
    <source>
        <dbReference type="EMBL" id="JAP22414.1"/>
    </source>
</evidence>
<dbReference type="AlphaFoldDB" id="A0A0V0HPT9"/>
<dbReference type="EMBL" id="GEDG01016596">
    <property type="protein sequence ID" value="JAP22414.1"/>
    <property type="molecule type" value="Transcribed_RNA"/>
</dbReference>
<dbReference type="EMBL" id="GEDG01016248">
    <property type="protein sequence ID" value="JAP22727.1"/>
    <property type="molecule type" value="Transcribed_RNA"/>
</dbReference>
<sequence length="204" mass="19217">MIGWVGRGFCGFPLGEGAFRTGGMDGEISGFLGKVGSEFRGFPLGAGAFRTGAIEGRGPSGDLLSLGGIDPGSGGALVGASSVDFLPGDETGAGASGTTTGCSVCRCSLLGALGGRTGAGSFHTIGGGGGDGRETICGGAELIAGGAELGGGNIMGALGCRDSVRTSLGGGTGGDVSGGKTFAGGDATFNSNPGAGALLVDAFP</sequence>
<protein>
    <submittedName>
        <fullName evidence="1">Putative ovule protein</fullName>
    </submittedName>
</protein>
<reference evidence="1" key="1">
    <citation type="submission" date="2015-12" db="EMBL/GenBank/DDBJ databases">
        <title>Gene expression during late stages of embryo sac development: a critical building block for successful pollen-pistil interactions.</title>
        <authorList>
            <person name="Liu Y."/>
            <person name="Joly V."/>
            <person name="Sabar M."/>
            <person name="Matton D.P."/>
        </authorList>
    </citation>
    <scope>NUCLEOTIDE SEQUENCE</scope>
</reference>
<name>A0A0V0HPT9_SOLCH</name>
<organism evidence="1">
    <name type="scientific">Solanum chacoense</name>
    <name type="common">Chaco potato</name>
    <dbReference type="NCBI Taxonomy" id="4108"/>
    <lineage>
        <taxon>Eukaryota</taxon>
        <taxon>Viridiplantae</taxon>
        <taxon>Streptophyta</taxon>
        <taxon>Embryophyta</taxon>
        <taxon>Tracheophyta</taxon>
        <taxon>Spermatophyta</taxon>
        <taxon>Magnoliopsida</taxon>
        <taxon>eudicotyledons</taxon>
        <taxon>Gunneridae</taxon>
        <taxon>Pentapetalae</taxon>
        <taxon>asterids</taxon>
        <taxon>lamiids</taxon>
        <taxon>Solanales</taxon>
        <taxon>Solanaceae</taxon>
        <taxon>Solanoideae</taxon>
        <taxon>Solaneae</taxon>
        <taxon>Solanum</taxon>
    </lineage>
</organism>